<dbReference type="Gene3D" id="3.40.50.300">
    <property type="entry name" value="P-loop containing nucleotide triphosphate hydrolases"/>
    <property type="match status" value="2"/>
</dbReference>
<proteinExistence type="inferred from homology"/>
<dbReference type="Proteomes" id="UP000195652">
    <property type="component" value="Chromosome"/>
</dbReference>
<reference evidence="5 6" key="2">
    <citation type="journal article" date="2020" name="Antonie Van Leeuwenhoek">
        <title>Phylogenomic characterisation of a novel corynebacterial species pathogenic to animals.</title>
        <authorList>
            <person name="Moller J."/>
            <person name="Musella L."/>
            <person name="Melnikov V."/>
            <person name="Geissdorfer W."/>
            <person name="Burkovski A."/>
            <person name="Sangal V."/>
        </authorList>
    </citation>
    <scope>NUCLEOTIDE SEQUENCE [LARGE SCALE GENOMIC DNA]</scope>
    <source>
        <strain evidence="5 6">PO100/5</strain>
    </source>
</reference>
<dbReference type="PROSITE" id="PS00211">
    <property type="entry name" value="ABC_TRANSPORTER_1"/>
    <property type="match status" value="2"/>
</dbReference>
<sequence length="466" mass="49711">MPPQIYARDFGYRHSSRIKHALQGINFEVERGERILLLGASGAGKSTLLSALAGVLGADEGESEGLLEVNATPGMVLQDPDSQVISSRVGDDVAFGCENLRLPRGEIWRRVPVALDHVGLQLPLDHPTALLSGGQKQRLALAGVLAMGADLLLLDEPTANLDPQGVRDVVAAVETDADATNATVIIIEHRVDTWLAFVDRIVVLGDDGSIIADGPADTVISQHGEELAQGGVWVPGNDPLLPAAQPVSSSEEHALTTHDLAVGWDSPLRHSLDLAIPRGYSTVLTGANGAGKTTTLLTLAGLLPSLGGEVRVDPAIAGKLGPHPYTWSSTALATRMGYVFQDPEHQFVAKTVREELLVGARGSKTSQDEARRRADSLLATLRLDHLAEANPFTLSGGQKRRLSVATILVNTPHVVFLDEPTFGQDRRTFTELVLLLRQLTADGTTVVSITHDPLYRAALGDKEIQL</sequence>
<name>A0A7Y4LJ47_9CORY</name>
<dbReference type="OrthoDB" id="501320at2"/>
<keyword evidence="6" id="KW-1185">Reference proteome</keyword>
<evidence type="ECO:0000256" key="4">
    <source>
        <dbReference type="ARBA" id="ARBA00022840"/>
    </source>
</evidence>
<dbReference type="Pfam" id="PF00005">
    <property type="entry name" value="ABC_tran"/>
    <property type="match status" value="2"/>
</dbReference>
<dbReference type="RefSeq" id="WP_087453733.1">
    <property type="nucleotide sequence ID" value="NZ_CP021417.2"/>
</dbReference>
<dbReference type="InterPro" id="IPR050095">
    <property type="entry name" value="ECF_ABC_transporter_ATP-bd"/>
</dbReference>
<dbReference type="GO" id="GO:0005524">
    <property type="term" value="F:ATP binding"/>
    <property type="evidence" value="ECO:0007669"/>
    <property type="project" value="UniProtKB-KW"/>
</dbReference>
<dbReference type="GO" id="GO:0043190">
    <property type="term" value="C:ATP-binding cassette (ABC) transporter complex"/>
    <property type="evidence" value="ECO:0007669"/>
    <property type="project" value="TreeGrafter"/>
</dbReference>
<dbReference type="InterPro" id="IPR017871">
    <property type="entry name" value="ABC_transporter-like_CS"/>
</dbReference>
<dbReference type="EMBL" id="CP021417">
    <property type="protein sequence ID" value="ARU45902.1"/>
    <property type="molecule type" value="Genomic_DNA"/>
</dbReference>
<dbReference type="SUPFAM" id="SSF52540">
    <property type="entry name" value="P-loop containing nucleoside triphosphate hydrolases"/>
    <property type="match status" value="2"/>
</dbReference>
<dbReference type="SMART" id="SM00382">
    <property type="entry name" value="AAA"/>
    <property type="match status" value="2"/>
</dbReference>
<dbReference type="GeneID" id="75007550"/>
<organism evidence="5 6">
    <name type="scientific">Corynebacterium silvaticum</name>
    <dbReference type="NCBI Taxonomy" id="2320431"/>
    <lineage>
        <taxon>Bacteria</taxon>
        <taxon>Bacillati</taxon>
        <taxon>Actinomycetota</taxon>
        <taxon>Actinomycetes</taxon>
        <taxon>Mycobacteriales</taxon>
        <taxon>Corynebacteriaceae</taxon>
        <taxon>Corynebacterium</taxon>
    </lineage>
</organism>
<dbReference type="PANTHER" id="PTHR43553:SF24">
    <property type="entry name" value="ENERGY-COUPLING FACTOR TRANSPORTER ATP-BINDING PROTEIN ECFA1"/>
    <property type="match status" value="1"/>
</dbReference>
<dbReference type="KEGG" id="csil:CBE74_04655"/>
<dbReference type="InterPro" id="IPR003439">
    <property type="entry name" value="ABC_transporter-like_ATP-bd"/>
</dbReference>
<dbReference type="CDD" id="cd03225">
    <property type="entry name" value="ABC_cobalt_CbiO_domain1"/>
    <property type="match status" value="2"/>
</dbReference>
<evidence type="ECO:0000256" key="2">
    <source>
        <dbReference type="ARBA" id="ARBA00022448"/>
    </source>
</evidence>
<dbReference type="InterPro" id="IPR027417">
    <property type="entry name" value="P-loop_NTPase"/>
</dbReference>
<dbReference type="InterPro" id="IPR003593">
    <property type="entry name" value="AAA+_ATPase"/>
</dbReference>
<dbReference type="InterPro" id="IPR015856">
    <property type="entry name" value="ABC_transpr_CbiO/EcfA_su"/>
</dbReference>
<reference evidence="5 6" key="3">
    <citation type="journal article" date="2020" name="Int. J. Syst. Evol. Microbiol.">
        <title>Corynebacterium silvaticum sp. nov., a unique group of NTTB corynebacteria in wild boar and roe deer.</title>
        <authorList>
            <person name="Dangel A."/>
            <person name="Berger A."/>
            <person name="Rau J."/>
            <person name="Eisenberg T."/>
            <person name="Kampfer P."/>
            <person name="Margos G."/>
            <person name="Contzen M."/>
            <person name="Busse H.J."/>
            <person name="Konrad R."/>
            <person name="Peters M."/>
            <person name="Sting R."/>
            <person name="Sing A."/>
        </authorList>
    </citation>
    <scope>NUCLEOTIDE SEQUENCE [LARGE SCALE GENOMIC DNA]</scope>
    <source>
        <strain evidence="5 6">PO100/5</strain>
    </source>
</reference>
<reference evidence="5 6" key="4">
    <citation type="journal article" date="2020" name="PLoS ONE">
        <title>Taxonomic classification of strain PO100/5 shows a broader geographic distribution and genetic markers of the recently described Corynebacterium silvaticum.</title>
        <authorList>
            <person name="Viana M.V.C."/>
            <person name="Profeta R."/>
            <person name="da Silva A.L."/>
            <person name="Hurtado R."/>
            <person name="Cerqueira J.C."/>
            <person name="Ribeiro B.F.S."/>
            <person name="Almeida M.O."/>
            <person name="Morais-Rodrigues F."/>
            <person name="Soares S.C."/>
            <person name="Oliveira M."/>
            <person name="Tavares L."/>
            <person name="Figueiredo H."/>
            <person name="Wattam A.R."/>
            <person name="Barh D."/>
            <person name="Ghosh P."/>
            <person name="Silva A."/>
            <person name="Azevedo V."/>
        </authorList>
    </citation>
    <scope>NUCLEOTIDE SEQUENCE [LARGE SCALE GENOMIC DNA]</scope>
    <source>
        <strain evidence="5 6">PO100/5</strain>
    </source>
</reference>
<protein>
    <submittedName>
        <fullName evidence="5">ABC transporter ATP-binding protein</fullName>
    </submittedName>
</protein>
<dbReference type="PANTHER" id="PTHR43553">
    <property type="entry name" value="HEAVY METAL TRANSPORTER"/>
    <property type="match status" value="1"/>
</dbReference>
<evidence type="ECO:0000256" key="3">
    <source>
        <dbReference type="ARBA" id="ARBA00022741"/>
    </source>
</evidence>
<dbReference type="GO" id="GO:0042626">
    <property type="term" value="F:ATPase-coupled transmembrane transporter activity"/>
    <property type="evidence" value="ECO:0007669"/>
    <property type="project" value="TreeGrafter"/>
</dbReference>
<evidence type="ECO:0000256" key="1">
    <source>
        <dbReference type="ARBA" id="ARBA00005417"/>
    </source>
</evidence>
<dbReference type="AlphaFoldDB" id="A0A7Y4LJ47"/>
<evidence type="ECO:0000313" key="6">
    <source>
        <dbReference type="Proteomes" id="UP000195652"/>
    </source>
</evidence>
<comment type="similarity">
    <text evidence="1">Belongs to the ABC transporter superfamily.</text>
</comment>
<gene>
    <name evidence="5" type="ORF">CBE74_04655</name>
</gene>
<reference evidence="5 6" key="1">
    <citation type="journal article" date="2014" name="BMC Vet. Res.">
        <title>First report of Corynebacterium pseudotuberculosis from caseous lymphadenitis lesions in Black Alentejano pig (Sus scrofa domesticus).</title>
        <authorList>
            <person name="Oliveira M."/>
            <person name="Barroco C."/>
            <person name="Mottola C."/>
            <person name="Santos R."/>
            <person name="Lemsaddek A."/>
            <person name="Tavares L."/>
            <person name="Semedo-Lemsaddek T."/>
        </authorList>
    </citation>
    <scope>NUCLEOTIDE SEQUENCE [LARGE SCALE GENOMIC DNA]</scope>
    <source>
        <strain evidence="5 6">PO100/5</strain>
    </source>
</reference>
<dbReference type="PROSITE" id="PS50893">
    <property type="entry name" value="ABC_TRANSPORTER_2"/>
    <property type="match status" value="2"/>
</dbReference>
<evidence type="ECO:0000313" key="5">
    <source>
        <dbReference type="EMBL" id="ARU45902.1"/>
    </source>
</evidence>
<keyword evidence="4 5" id="KW-0067">ATP-binding</keyword>
<keyword evidence="3" id="KW-0547">Nucleotide-binding</keyword>
<dbReference type="GO" id="GO:0016887">
    <property type="term" value="F:ATP hydrolysis activity"/>
    <property type="evidence" value="ECO:0007669"/>
    <property type="project" value="InterPro"/>
</dbReference>
<keyword evidence="2" id="KW-0813">Transport</keyword>
<accession>A0A7Y4LJ47</accession>